<evidence type="ECO:0000256" key="2">
    <source>
        <dbReference type="ARBA" id="ARBA00022840"/>
    </source>
</evidence>
<keyword evidence="2 3" id="KW-0067">ATP-binding</keyword>
<dbReference type="InterPro" id="IPR050206">
    <property type="entry name" value="FtsK/SpoIIIE/SftA"/>
</dbReference>
<dbReference type="InterPro" id="IPR003593">
    <property type="entry name" value="AAA+_ATPase"/>
</dbReference>
<dbReference type="SUPFAM" id="SSF52540">
    <property type="entry name" value="P-loop containing nucleoside triphosphate hydrolases"/>
    <property type="match status" value="1"/>
</dbReference>
<feature type="domain" description="FtsK" evidence="5">
    <location>
        <begin position="372"/>
        <end position="560"/>
    </location>
</feature>
<dbReference type="Gene3D" id="3.40.50.300">
    <property type="entry name" value="P-loop containing nucleotide triphosphate hydrolases"/>
    <property type="match status" value="2"/>
</dbReference>
<keyword evidence="7" id="KW-1185">Reference proteome</keyword>
<comment type="caution">
    <text evidence="6">The sequence shown here is derived from an EMBL/GenBank/DDBJ whole genome shotgun (WGS) entry which is preliminary data.</text>
</comment>
<feature type="binding site" evidence="3">
    <location>
        <begin position="390"/>
        <end position="397"/>
    </location>
    <ligand>
        <name>ATP</name>
        <dbReference type="ChEBI" id="CHEBI:30616"/>
    </ligand>
</feature>
<sequence length="1086" mass="117736">MDENPPQGRHRGMMLMSLAPLAIGVVLVFVTGMWIFLLFTAASALVALAALIDATRLRRRFRRAVSAAGTRWSRRRAEALCSPGRRVRLLRARSRPGNPVASVHGRGAAVVAVGEALMDAELECAADERTSETLRHCPVRSTASISLAAGELTTVRGAHHEELCSLRWILVQLAQSFASDPPQVLVLGAGGQDHVPSGRHGGGFVNLVELRDSLTVHGTTRAGLAESLDSASMDPGSLAPVLISTMPVPRDLTAAACAAGWHVITVNPPDEPVSALIHSAGRSQSSGWELDLRRRELRRIETGVSRVLASDLRPGGLSRRTLEEHLRLGLLAQRRSQARTGLPRAFTRPLPSPLVSLGAHESLWTLIGAGPQTEETLDIVEDGPHILLAGTSGSGKSELLKSMILGWAARYAPEELNFILFDFKGGSTFHRVAELEHSLGLVTDLSQAQAERTLEAIRSELSRRERLFLDAAASDYPDYRAHRPDDPLARILVIIDEFRIFAHELPDAMDELMRLATLGRSLGLHLVLSTQRPQGVVTADIRANIGTIISLRLRSEEESRELVGTTEAAHVPRGLPGRGVIRRPGEEPVPFQGVQLQDTSAELAIRPEGDRSGPPGVSRETTPALVQALQRHLIIHGRRRTHTPLCPPLPLVLPARLEHQEVVLGLVDEPAHQVQHPLHLDVHEGQATALLGEPESGGTDALRALTRQLLLHPQEVHVYLLDGDHSLAEFRSHPRVGSWLTDENLDEVLHLLLRVQQAVQRRRATGASEDIPLVIVISAHARWHAVGQLSGAEGLEHRLSTVLGEGAGHGVSLVVSGGRELATGRLGSRISRKVYLPYGVPEDTQYLWPKLRATDPLPGRGVLLEAKEGSPGRTVQLVSDVERPRSRRATGAPALVPDSEMIRVFSLPASLPMPAPASSAVILGLTQFAHAPAVLDVDGWQLGLILGSAGTGKTNALRVLAAQTRCLLFENLRTERQPHSPAVETSEILLIDDADRLSPEEHGRVESWLGAGGRAIATARPSLNIYTRLPWSYRARGGSANFLLSPTTRSQGEVFGGQTPVFTTTTPGRAVWIRPEGTQVIQWWLH</sequence>
<keyword evidence="1 3" id="KW-0547">Nucleotide-binding</keyword>
<proteinExistence type="predicted"/>
<dbReference type="PANTHER" id="PTHR22683">
    <property type="entry name" value="SPORULATION PROTEIN RELATED"/>
    <property type="match status" value="1"/>
</dbReference>
<evidence type="ECO:0000256" key="4">
    <source>
        <dbReference type="SAM" id="Phobius"/>
    </source>
</evidence>
<gene>
    <name evidence="6" type="ORF">H4W27_001415</name>
</gene>
<keyword evidence="4" id="KW-1133">Transmembrane helix</keyword>
<dbReference type="Pfam" id="PF01580">
    <property type="entry name" value="FtsK_SpoIIIE"/>
    <property type="match status" value="1"/>
</dbReference>
<dbReference type="SMART" id="SM00382">
    <property type="entry name" value="AAA"/>
    <property type="match status" value="2"/>
</dbReference>
<accession>A0ABR9JEE1</accession>
<keyword evidence="4" id="KW-0472">Membrane</keyword>
<dbReference type="CDD" id="cd01127">
    <property type="entry name" value="TrwB_TraG_TraD_VirD4"/>
    <property type="match status" value="1"/>
</dbReference>
<protein>
    <submittedName>
        <fullName evidence="6">S-DNA-T family DNA segregation ATPase FtsK/SpoIIIE</fullName>
    </submittedName>
</protein>
<dbReference type="EMBL" id="JADBED010000001">
    <property type="protein sequence ID" value="MBE1524297.1"/>
    <property type="molecule type" value="Genomic_DNA"/>
</dbReference>
<feature type="transmembrane region" description="Helical" evidence="4">
    <location>
        <begin position="36"/>
        <end position="54"/>
    </location>
</feature>
<evidence type="ECO:0000313" key="6">
    <source>
        <dbReference type="EMBL" id="MBE1524297.1"/>
    </source>
</evidence>
<evidence type="ECO:0000256" key="1">
    <source>
        <dbReference type="ARBA" id="ARBA00022741"/>
    </source>
</evidence>
<dbReference type="Proteomes" id="UP000643525">
    <property type="component" value="Unassembled WGS sequence"/>
</dbReference>
<dbReference type="InterPro" id="IPR027417">
    <property type="entry name" value="P-loop_NTPase"/>
</dbReference>
<organism evidence="6 7">
    <name type="scientific">Nesterenkonia lutea</name>
    <dbReference type="NCBI Taxonomy" id="272919"/>
    <lineage>
        <taxon>Bacteria</taxon>
        <taxon>Bacillati</taxon>
        <taxon>Actinomycetota</taxon>
        <taxon>Actinomycetes</taxon>
        <taxon>Micrococcales</taxon>
        <taxon>Micrococcaceae</taxon>
        <taxon>Nesterenkonia</taxon>
    </lineage>
</organism>
<name>A0ABR9JEE1_9MICC</name>
<dbReference type="PROSITE" id="PS50901">
    <property type="entry name" value="FTSK"/>
    <property type="match status" value="1"/>
</dbReference>
<dbReference type="InterPro" id="IPR002543">
    <property type="entry name" value="FtsK_dom"/>
</dbReference>
<evidence type="ECO:0000259" key="5">
    <source>
        <dbReference type="PROSITE" id="PS50901"/>
    </source>
</evidence>
<dbReference type="RefSeq" id="WP_318782212.1">
    <property type="nucleotide sequence ID" value="NZ_JADBED010000001.1"/>
</dbReference>
<evidence type="ECO:0000256" key="3">
    <source>
        <dbReference type="PROSITE-ProRule" id="PRU00289"/>
    </source>
</evidence>
<dbReference type="PANTHER" id="PTHR22683:SF1">
    <property type="entry name" value="TYPE VII SECRETION SYSTEM PROTEIN ESSC"/>
    <property type="match status" value="1"/>
</dbReference>
<evidence type="ECO:0000313" key="7">
    <source>
        <dbReference type="Proteomes" id="UP000643525"/>
    </source>
</evidence>
<keyword evidence="4" id="KW-0812">Transmembrane</keyword>
<reference evidence="6 7" key="1">
    <citation type="submission" date="2020-10" db="EMBL/GenBank/DDBJ databases">
        <title>Sequencing the genomes of 1000 actinobacteria strains.</title>
        <authorList>
            <person name="Klenk H.-P."/>
        </authorList>
    </citation>
    <scope>NUCLEOTIDE SEQUENCE [LARGE SCALE GENOMIC DNA]</scope>
    <source>
        <strain evidence="6 7">DSM 15666</strain>
    </source>
</reference>